<dbReference type="InterPro" id="IPR049945">
    <property type="entry name" value="AAA_22"/>
</dbReference>
<accession>A0A1H2Q8F7</accession>
<dbReference type="GO" id="GO:0004674">
    <property type="term" value="F:protein serine/threonine kinase activity"/>
    <property type="evidence" value="ECO:0007669"/>
    <property type="project" value="UniProtKB-KW"/>
</dbReference>
<dbReference type="Pfam" id="PF00196">
    <property type="entry name" value="GerE"/>
    <property type="match status" value="1"/>
</dbReference>
<name>A0A1H2Q8F7_9PSEU</name>
<dbReference type="SUPFAM" id="SSF46894">
    <property type="entry name" value="C-terminal effector domain of the bipartite response regulators"/>
    <property type="match status" value="1"/>
</dbReference>
<dbReference type="GO" id="GO:0043531">
    <property type="term" value="F:ADP binding"/>
    <property type="evidence" value="ECO:0007669"/>
    <property type="project" value="InterPro"/>
</dbReference>
<dbReference type="SUPFAM" id="SSF81901">
    <property type="entry name" value="HCP-like"/>
    <property type="match status" value="1"/>
</dbReference>
<dbReference type="GO" id="GO:0006355">
    <property type="term" value="P:regulation of DNA-templated transcription"/>
    <property type="evidence" value="ECO:0007669"/>
    <property type="project" value="InterPro"/>
</dbReference>
<dbReference type="PRINTS" id="PR00038">
    <property type="entry name" value="HTHLUXR"/>
</dbReference>
<dbReference type="PRINTS" id="PR00364">
    <property type="entry name" value="DISEASERSIST"/>
</dbReference>
<protein>
    <submittedName>
        <fullName evidence="2">Non-specific serine/threonine protein kinase</fullName>
    </submittedName>
</protein>
<dbReference type="SUPFAM" id="SSF52540">
    <property type="entry name" value="P-loop containing nucleoside triphosphate hydrolases"/>
    <property type="match status" value="1"/>
</dbReference>
<dbReference type="STRING" id="418495.SAMN05216215_100126"/>
<keyword evidence="2" id="KW-0418">Kinase</keyword>
<dbReference type="SMART" id="SM00421">
    <property type="entry name" value="HTH_LUXR"/>
    <property type="match status" value="1"/>
</dbReference>
<organism evidence="2 3">
    <name type="scientific">Saccharopolyspora shandongensis</name>
    <dbReference type="NCBI Taxonomy" id="418495"/>
    <lineage>
        <taxon>Bacteria</taxon>
        <taxon>Bacillati</taxon>
        <taxon>Actinomycetota</taxon>
        <taxon>Actinomycetes</taxon>
        <taxon>Pseudonocardiales</taxon>
        <taxon>Pseudonocardiaceae</taxon>
        <taxon>Saccharopolyspora</taxon>
    </lineage>
</organism>
<dbReference type="InterPro" id="IPR000792">
    <property type="entry name" value="Tscrpt_reg_LuxR_C"/>
</dbReference>
<dbReference type="Pfam" id="PF13401">
    <property type="entry name" value="AAA_22"/>
    <property type="match status" value="1"/>
</dbReference>
<keyword evidence="3" id="KW-1185">Reference proteome</keyword>
<sequence>MAEVKGLLSRARLVTLTGPGGVGKSRLALRLAEDLRRAFPDGVWLVKLAELDDDSLVARAVASSLQLRDRTARAPEDVLVDHLADKQLLLVLDNCEHLRDACGYLVATLLEAAPKLHVLATSREPLMIGGEHIWQVPPMSVPTDNTLVQGTAREYEALKLFEDRASAVNPEFTLGPDNEQTVARLCGRLDGLPLAIELAAVLIRALSVEQILVRLKDRYRLLTEGKRAGLSRHQTLRAAVEWSFDLCTQQEQVLWSRLSVFPGEFDIEAAQQVCADDGLSPDEVFMGVVGLVEKSILIREQHHVGSRYRFLSTIRDFGHEQLGTNGALAALRRKHRDYYLNLVEQADANWFGPHQLQWFSRLQLDQASLWAALEYCLTEPGEARAGLRMAGALWFYWVACSSPQEGREWLDRALTLDLQPSQERTKALWTNGYLAIRQGDTGAALSMLNECSRLARALDDRAALAHAAQLSGHAELVSNNLTQAVPLLEQALSQERALGRPSTHLATALFRLALARCLTGDADRGLTLCQECEKLCRAHGEQWSRSWMLWILAVIRWTQGDLQHMTDHLRECLRIERSLSDPLNIALCVEALAWVEARNGNGERAAELLAASHKLWRPLGEYLLGFHHYLDWHDQCEAHARRAVGDKTFEASYQRGADHTVDEIVVRALNEKTAAVSGSQAESAAGIHTLLTPREREVAQLVAQGLSNKEIAAHLAIKRRTAESHIEHILTKLGFTSRGRIAALFWEQQRG</sequence>
<dbReference type="CDD" id="cd06170">
    <property type="entry name" value="LuxR_C_like"/>
    <property type="match status" value="1"/>
</dbReference>
<dbReference type="PROSITE" id="PS50043">
    <property type="entry name" value="HTH_LUXR_2"/>
    <property type="match status" value="1"/>
</dbReference>
<dbReference type="InterPro" id="IPR016032">
    <property type="entry name" value="Sig_transdc_resp-reg_C-effctor"/>
</dbReference>
<evidence type="ECO:0000313" key="3">
    <source>
        <dbReference type="Proteomes" id="UP000199529"/>
    </source>
</evidence>
<dbReference type="AlphaFoldDB" id="A0A1H2Q8F7"/>
<feature type="domain" description="HTH luxR-type" evidence="1">
    <location>
        <begin position="684"/>
        <end position="749"/>
    </location>
</feature>
<keyword evidence="2" id="KW-0723">Serine/threonine-protein kinase</keyword>
<dbReference type="Proteomes" id="UP000199529">
    <property type="component" value="Unassembled WGS sequence"/>
</dbReference>
<dbReference type="Gene3D" id="1.25.40.10">
    <property type="entry name" value="Tetratricopeptide repeat domain"/>
    <property type="match status" value="1"/>
</dbReference>
<dbReference type="EMBL" id="FNOK01000001">
    <property type="protein sequence ID" value="SDW03421.1"/>
    <property type="molecule type" value="Genomic_DNA"/>
</dbReference>
<dbReference type="InterPro" id="IPR011990">
    <property type="entry name" value="TPR-like_helical_dom_sf"/>
</dbReference>
<dbReference type="PANTHER" id="PTHR47691">
    <property type="entry name" value="REGULATOR-RELATED"/>
    <property type="match status" value="1"/>
</dbReference>
<dbReference type="PANTHER" id="PTHR47691:SF3">
    <property type="entry name" value="HTH-TYPE TRANSCRIPTIONAL REGULATOR RV0890C-RELATED"/>
    <property type="match status" value="1"/>
</dbReference>
<gene>
    <name evidence="2" type="ORF">SAMN05216215_100126</name>
</gene>
<evidence type="ECO:0000313" key="2">
    <source>
        <dbReference type="EMBL" id="SDW03421.1"/>
    </source>
</evidence>
<reference evidence="3" key="1">
    <citation type="submission" date="2016-10" db="EMBL/GenBank/DDBJ databases">
        <authorList>
            <person name="Varghese N."/>
            <person name="Submissions S."/>
        </authorList>
    </citation>
    <scope>NUCLEOTIDE SEQUENCE [LARGE SCALE GENOMIC DNA]</scope>
    <source>
        <strain evidence="3">CGMCC 4.3530</strain>
    </source>
</reference>
<evidence type="ECO:0000259" key="1">
    <source>
        <dbReference type="PROSITE" id="PS50043"/>
    </source>
</evidence>
<dbReference type="GO" id="GO:0003677">
    <property type="term" value="F:DNA binding"/>
    <property type="evidence" value="ECO:0007669"/>
    <property type="project" value="InterPro"/>
</dbReference>
<proteinExistence type="predicted"/>
<dbReference type="OrthoDB" id="9812579at2"/>
<dbReference type="InterPro" id="IPR036388">
    <property type="entry name" value="WH-like_DNA-bd_sf"/>
</dbReference>
<keyword evidence="2" id="KW-0808">Transferase</keyword>
<dbReference type="Gene3D" id="3.40.50.300">
    <property type="entry name" value="P-loop containing nucleotide triphosphate hydrolases"/>
    <property type="match status" value="1"/>
</dbReference>
<dbReference type="InterPro" id="IPR027417">
    <property type="entry name" value="P-loop_NTPase"/>
</dbReference>
<dbReference type="RefSeq" id="WP_093259886.1">
    <property type="nucleotide sequence ID" value="NZ_FNOK01000001.1"/>
</dbReference>
<dbReference type="Gene3D" id="1.10.10.10">
    <property type="entry name" value="Winged helix-like DNA-binding domain superfamily/Winged helix DNA-binding domain"/>
    <property type="match status" value="1"/>
</dbReference>